<evidence type="ECO:0000313" key="2">
    <source>
        <dbReference type="Proteomes" id="UP000029922"/>
    </source>
</evidence>
<gene>
    <name evidence="1" type="ORF">LS73_003690</name>
</gene>
<evidence type="ECO:0000313" key="1">
    <source>
        <dbReference type="EMBL" id="TLE00764.1"/>
    </source>
</evidence>
<dbReference type="Proteomes" id="UP000029922">
    <property type="component" value="Unassembled WGS sequence"/>
</dbReference>
<reference evidence="1 2" key="1">
    <citation type="journal article" date="2014" name="Genome Announc.">
        <title>Draft genome sequences of eight enterohepatic helicobacter species isolated from both laboratory and wild rodents.</title>
        <authorList>
            <person name="Sheh A."/>
            <person name="Shen Z."/>
            <person name="Fox J.G."/>
        </authorList>
    </citation>
    <scope>NUCLEOTIDE SEQUENCE [LARGE SCALE GENOMIC DNA]</scope>
    <source>
        <strain evidence="1 2">ST1</strain>
    </source>
</reference>
<comment type="caution">
    <text evidence="1">The sequence shown here is derived from an EMBL/GenBank/DDBJ whole genome shotgun (WGS) entry which is preliminary data.</text>
</comment>
<dbReference type="EMBL" id="JRPD02000005">
    <property type="protein sequence ID" value="TLE00764.1"/>
    <property type="molecule type" value="Genomic_DNA"/>
</dbReference>
<dbReference type="STRING" id="216.LS73_00255"/>
<accession>A0A4U8TKM9</accession>
<dbReference type="Pfam" id="PF13177">
    <property type="entry name" value="DNA_pol3_delta2"/>
    <property type="match status" value="1"/>
</dbReference>
<dbReference type="NCBIfam" id="NF006296">
    <property type="entry name" value="PRK08485.1"/>
    <property type="match status" value="1"/>
</dbReference>
<protein>
    <submittedName>
        <fullName evidence="1">DNA polymerase III subunit delta</fullName>
    </submittedName>
</protein>
<dbReference type="Gene3D" id="3.40.50.300">
    <property type="entry name" value="P-loop containing nucleotide triphosphate hydrolases"/>
    <property type="match status" value="1"/>
</dbReference>
<dbReference type="InterPro" id="IPR027417">
    <property type="entry name" value="P-loop_NTPase"/>
</dbReference>
<organism evidence="1 2">
    <name type="scientific">Helicobacter muridarum</name>
    <dbReference type="NCBI Taxonomy" id="216"/>
    <lineage>
        <taxon>Bacteria</taxon>
        <taxon>Pseudomonadati</taxon>
        <taxon>Campylobacterota</taxon>
        <taxon>Epsilonproteobacteria</taxon>
        <taxon>Campylobacterales</taxon>
        <taxon>Helicobacteraceae</taxon>
        <taxon>Helicobacter</taxon>
    </lineage>
</organism>
<dbReference type="SUPFAM" id="SSF52540">
    <property type="entry name" value="P-loop containing nucleoside triphosphate hydrolases"/>
    <property type="match status" value="1"/>
</dbReference>
<name>A0A4U8TKM9_9HELI</name>
<dbReference type="AlphaFoldDB" id="A0A4U8TKM9"/>
<proteinExistence type="predicted"/>
<dbReference type="OrthoDB" id="9811073at2"/>
<sequence>MDMDSLSSIQKINLKANSKSKIYLAKSHIILTHDFEYEKNILKNAIQPDFLRIFETQELKIDIAHSVIKEAYITSAQTKILAIFAFSYNHFAQNALLKILEEPPIHTIFILYANARNKLLPTIFSRLVAFDKRAKIQKEPFSLNIAKLNIPTIYEYIKDIEKNNYSSERGREIVGSILQALSIESKPLNQKQLLRFDKAMESLHNKQSVHLVLLPLLLSLIQNP</sequence>